<dbReference type="Gene3D" id="3.40.50.300">
    <property type="entry name" value="P-loop containing nucleotide triphosphate hydrolases"/>
    <property type="match status" value="1"/>
</dbReference>
<dbReference type="CDD" id="cd01673">
    <property type="entry name" value="dNK"/>
    <property type="match status" value="1"/>
</dbReference>
<keyword evidence="2" id="KW-1185">Reference proteome</keyword>
<gene>
    <name evidence="3" type="primary">LOC108559729</name>
</gene>
<dbReference type="RefSeq" id="XP_017772573.1">
    <property type="nucleotide sequence ID" value="XM_017917084.1"/>
</dbReference>
<name>A0ABM1MDC3_NICVS</name>
<dbReference type="InterPro" id="IPR027417">
    <property type="entry name" value="P-loop_NTPase"/>
</dbReference>
<sequence length="277" mass="32633">MEGIALGETKDVPIDATSPKKTNFVGITPQKQLTNVTTPTDRPFRVSVEGNIGAGKSSFIQYFSTFQNIETYPEPIDWWRNLDGHNLLDLLYKDINKWHTTFQTYVQLTRLKVQTSKPTQATTTVQMFERSLQNNRYCFVEQAYNNGYLHDADYAILDKWYRWIRDTVDINLDLIVYLRSSPEIVYERIMRRARPEEKSMSLDYLKQLHESHERWLMTDDERFNTIPVLVLDANTALEDIVEQYKLNENRIMGNKSGKRKVCQEDKERVRKVLHLDK</sequence>
<reference evidence="3" key="1">
    <citation type="submission" date="2025-08" db="UniProtKB">
        <authorList>
            <consortium name="RefSeq"/>
        </authorList>
    </citation>
    <scope>IDENTIFICATION</scope>
    <source>
        <tissue evidence="3">Whole Larva</tissue>
    </source>
</reference>
<accession>A0ABM1MDC3</accession>
<proteinExistence type="predicted"/>
<protein>
    <submittedName>
        <fullName evidence="3">Deoxynucleoside kinase-like isoform X2</fullName>
    </submittedName>
</protein>
<organism evidence="2 3">
    <name type="scientific">Nicrophorus vespilloides</name>
    <name type="common">Boreal carrion beetle</name>
    <dbReference type="NCBI Taxonomy" id="110193"/>
    <lineage>
        <taxon>Eukaryota</taxon>
        <taxon>Metazoa</taxon>
        <taxon>Ecdysozoa</taxon>
        <taxon>Arthropoda</taxon>
        <taxon>Hexapoda</taxon>
        <taxon>Insecta</taxon>
        <taxon>Pterygota</taxon>
        <taxon>Neoptera</taxon>
        <taxon>Endopterygota</taxon>
        <taxon>Coleoptera</taxon>
        <taxon>Polyphaga</taxon>
        <taxon>Staphyliniformia</taxon>
        <taxon>Silphidae</taxon>
        <taxon>Nicrophorinae</taxon>
        <taxon>Nicrophorus</taxon>
    </lineage>
</organism>
<dbReference type="PANTHER" id="PTHR10513:SF38">
    <property type="entry name" value="DEOXYNUCLEOSIDE KINASE-LIKE PROTEIN"/>
    <property type="match status" value="1"/>
</dbReference>
<dbReference type="GeneID" id="108559729"/>
<evidence type="ECO:0000259" key="1">
    <source>
        <dbReference type="Pfam" id="PF01712"/>
    </source>
</evidence>
<dbReference type="InterPro" id="IPR031314">
    <property type="entry name" value="DNK_dom"/>
</dbReference>
<evidence type="ECO:0000313" key="2">
    <source>
        <dbReference type="Proteomes" id="UP000695000"/>
    </source>
</evidence>
<dbReference type="Pfam" id="PF01712">
    <property type="entry name" value="dNK"/>
    <property type="match status" value="1"/>
</dbReference>
<dbReference type="PANTHER" id="PTHR10513">
    <property type="entry name" value="DEOXYNUCLEOSIDE KINASE"/>
    <property type="match status" value="1"/>
</dbReference>
<evidence type="ECO:0000313" key="3">
    <source>
        <dbReference type="RefSeq" id="XP_017772573.1"/>
    </source>
</evidence>
<dbReference type="SUPFAM" id="SSF52540">
    <property type="entry name" value="P-loop containing nucleoside triphosphate hydrolases"/>
    <property type="match status" value="1"/>
</dbReference>
<dbReference type="InterPro" id="IPR050566">
    <property type="entry name" value="Deoxyribonucleoside_kinase"/>
</dbReference>
<dbReference type="Proteomes" id="UP000695000">
    <property type="component" value="Unplaced"/>
</dbReference>
<feature type="domain" description="Deoxynucleoside kinase" evidence="1">
    <location>
        <begin position="46"/>
        <end position="243"/>
    </location>
</feature>